<proteinExistence type="predicted"/>
<evidence type="ECO:0000259" key="7">
    <source>
        <dbReference type="PROSITE" id="PS51007"/>
    </source>
</evidence>
<evidence type="ECO:0000313" key="8">
    <source>
        <dbReference type="EMBL" id="MBI2677150.1"/>
    </source>
</evidence>
<feature type="domain" description="Cytochrome c" evidence="7">
    <location>
        <begin position="58"/>
        <end position="146"/>
    </location>
</feature>
<dbReference type="Gene3D" id="1.10.760.10">
    <property type="entry name" value="Cytochrome c-like domain"/>
    <property type="match status" value="1"/>
</dbReference>
<dbReference type="InterPro" id="IPR009056">
    <property type="entry name" value="Cyt_c-like_dom"/>
</dbReference>
<dbReference type="SUPFAM" id="SSF46626">
    <property type="entry name" value="Cytochrome c"/>
    <property type="match status" value="1"/>
</dbReference>
<dbReference type="GO" id="GO:0020037">
    <property type="term" value="F:heme binding"/>
    <property type="evidence" value="ECO:0007669"/>
    <property type="project" value="InterPro"/>
</dbReference>
<evidence type="ECO:0000256" key="5">
    <source>
        <dbReference type="SAM" id="MobiDB-lite"/>
    </source>
</evidence>
<keyword evidence="1 4" id="KW-0349">Heme</keyword>
<keyword evidence="6" id="KW-0732">Signal</keyword>
<dbReference type="PROSITE" id="PS51257">
    <property type="entry name" value="PROKAR_LIPOPROTEIN"/>
    <property type="match status" value="1"/>
</dbReference>
<comment type="caution">
    <text evidence="8">The sequence shown here is derived from an EMBL/GenBank/DDBJ whole genome shotgun (WGS) entry which is preliminary data.</text>
</comment>
<dbReference type="EMBL" id="JACPNR010000001">
    <property type="protein sequence ID" value="MBI2677150.1"/>
    <property type="molecule type" value="Genomic_DNA"/>
</dbReference>
<sequence>MQRSAVFTALFSLAILSLLAACKAGTPGSLQGGVMKEIKQNVTIGGRDVKNPIPKSAAAIKQGAEHFQRRCQVCHGLDGHNTGVPFANKMDPPVADLGSTDVQGYTDGQLKWIIENGIGPSGMPGWKGILDDDEMWKMVWYIRNLPAAGSLGAPAIFKEQAEEHEGMQMMRKGGAATGEKKPHTHTPGTPPHKD</sequence>
<gene>
    <name evidence="8" type="ORF">HYX28_00030</name>
</gene>
<evidence type="ECO:0000256" key="3">
    <source>
        <dbReference type="ARBA" id="ARBA00023004"/>
    </source>
</evidence>
<accession>A0A932A5P5</accession>
<keyword evidence="2 4" id="KW-0479">Metal-binding</keyword>
<dbReference type="GO" id="GO:0046872">
    <property type="term" value="F:metal ion binding"/>
    <property type="evidence" value="ECO:0007669"/>
    <property type="project" value="UniProtKB-KW"/>
</dbReference>
<keyword evidence="3 4" id="KW-0408">Iron</keyword>
<organism evidence="8 9">
    <name type="scientific">Candidatus Korobacter versatilis</name>
    <dbReference type="NCBI Taxonomy" id="658062"/>
    <lineage>
        <taxon>Bacteria</taxon>
        <taxon>Pseudomonadati</taxon>
        <taxon>Acidobacteriota</taxon>
        <taxon>Terriglobia</taxon>
        <taxon>Terriglobales</taxon>
        <taxon>Candidatus Korobacteraceae</taxon>
        <taxon>Candidatus Korobacter</taxon>
    </lineage>
</organism>
<dbReference type="GO" id="GO:0009055">
    <property type="term" value="F:electron transfer activity"/>
    <property type="evidence" value="ECO:0007669"/>
    <property type="project" value="InterPro"/>
</dbReference>
<name>A0A932A5P5_9BACT</name>
<evidence type="ECO:0000256" key="2">
    <source>
        <dbReference type="ARBA" id="ARBA00022723"/>
    </source>
</evidence>
<dbReference type="InterPro" id="IPR036909">
    <property type="entry name" value="Cyt_c-like_dom_sf"/>
</dbReference>
<feature type="signal peptide" evidence="6">
    <location>
        <begin position="1"/>
        <end position="20"/>
    </location>
</feature>
<feature type="region of interest" description="Disordered" evidence="5">
    <location>
        <begin position="166"/>
        <end position="194"/>
    </location>
</feature>
<dbReference type="Proteomes" id="UP000779809">
    <property type="component" value="Unassembled WGS sequence"/>
</dbReference>
<evidence type="ECO:0000256" key="6">
    <source>
        <dbReference type="SAM" id="SignalP"/>
    </source>
</evidence>
<dbReference type="PROSITE" id="PS51007">
    <property type="entry name" value="CYTC"/>
    <property type="match status" value="1"/>
</dbReference>
<evidence type="ECO:0000313" key="9">
    <source>
        <dbReference type="Proteomes" id="UP000779809"/>
    </source>
</evidence>
<evidence type="ECO:0000256" key="4">
    <source>
        <dbReference type="PROSITE-ProRule" id="PRU00433"/>
    </source>
</evidence>
<feature type="chain" id="PRO_5036859992" evidence="6">
    <location>
        <begin position="21"/>
        <end position="194"/>
    </location>
</feature>
<protein>
    <submittedName>
        <fullName evidence="8">Cytochrome c</fullName>
    </submittedName>
</protein>
<dbReference type="AlphaFoldDB" id="A0A932A5P5"/>
<dbReference type="Pfam" id="PF13442">
    <property type="entry name" value="Cytochrome_CBB3"/>
    <property type="match status" value="1"/>
</dbReference>
<reference evidence="8" key="1">
    <citation type="submission" date="2020-07" db="EMBL/GenBank/DDBJ databases">
        <title>Huge and variable diversity of episymbiotic CPR bacteria and DPANN archaea in groundwater ecosystems.</title>
        <authorList>
            <person name="He C.Y."/>
            <person name="Keren R."/>
            <person name="Whittaker M."/>
            <person name="Farag I.F."/>
            <person name="Doudna J."/>
            <person name="Cate J.H.D."/>
            <person name="Banfield J.F."/>
        </authorList>
    </citation>
    <scope>NUCLEOTIDE SEQUENCE</scope>
    <source>
        <strain evidence="8">NC_groundwater_580_Pr5_B-0.1um_64_19</strain>
    </source>
</reference>
<evidence type="ECO:0000256" key="1">
    <source>
        <dbReference type="ARBA" id="ARBA00022617"/>
    </source>
</evidence>